<organism evidence="2 3">
    <name type="scientific">Candidatus Portnoybacteria bacterium CG06_land_8_20_14_3_00_39_12</name>
    <dbReference type="NCBI Taxonomy" id="1974809"/>
    <lineage>
        <taxon>Bacteria</taxon>
        <taxon>Candidatus Portnoyibacteriota</taxon>
    </lineage>
</organism>
<comment type="caution">
    <text evidence="2">The sequence shown here is derived from an EMBL/GenBank/DDBJ whole genome shotgun (WGS) entry which is preliminary data.</text>
</comment>
<accession>A0A2M7AXH1</accession>
<evidence type="ECO:0000259" key="1">
    <source>
        <dbReference type="Pfam" id="PF13847"/>
    </source>
</evidence>
<dbReference type="InterPro" id="IPR029063">
    <property type="entry name" value="SAM-dependent_MTases_sf"/>
</dbReference>
<dbReference type="Pfam" id="PF13847">
    <property type="entry name" value="Methyltransf_31"/>
    <property type="match status" value="1"/>
</dbReference>
<dbReference type="InterPro" id="IPR025714">
    <property type="entry name" value="Methyltranfer_dom"/>
</dbReference>
<evidence type="ECO:0000313" key="2">
    <source>
        <dbReference type="EMBL" id="PIU75335.1"/>
    </source>
</evidence>
<name>A0A2M7AXH1_9BACT</name>
<evidence type="ECO:0000313" key="3">
    <source>
        <dbReference type="Proteomes" id="UP000228775"/>
    </source>
</evidence>
<protein>
    <recommendedName>
        <fullName evidence="1">Methyltransferase domain-containing protein</fullName>
    </recommendedName>
</protein>
<dbReference type="PANTHER" id="PTHR43591">
    <property type="entry name" value="METHYLTRANSFERASE"/>
    <property type="match status" value="1"/>
</dbReference>
<reference evidence="3" key="1">
    <citation type="submission" date="2017-09" db="EMBL/GenBank/DDBJ databases">
        <title>Depth-based differentiation of microbial function through sediment-hosted aquifers and enrichment of novel symbionts in the deep terrestrial subsurface.</title>
        <authorList>
            <person name="Probst A.J."/>
            <person name="Ladd B."/>
            <person name="Jarett J.K."/>
            <person name="Geller-Mcgrath D.E."/>
            <person name="Sieber C.M.K."/>
            <person name="Emerson J.B."/>
            <person name="Anantharaman K."/>
            <person name="Thomas B.C."/>
            <person name="Malmstrom R."/>
            <person name="Stieglmeier M."/>
            <person name="Klingl A."/>
            <person name="Woyke T."/>
            <person name="Ryan C.M."/>
            <person name="Banfield J.F."/>
        </authorList>
    </citation>
    <scope>NUCLEOTIDE SEQUENCE [LARGE SCALE GENOMIC DNA]</scope>
</reference>
<dbReference type="Proteomes" id="UP000228775">
    <property type="component" value="Unassembled WGS sequence"/>
</dbReference>
<dbReference type="GO" id="GO:0008757">
    <property type="term" value="F:S-adenosylmethionine-dependent methyltransferase activity"/>
    <property type="evidence" value="ECO:0007669"/>
    <property type="project" value="InterPro"/>
</dbReference>
<gene>
    <name evidence="2" type="ORF">COS76_01275</name>
</gene>
<dbReference type="SUPFAM" id="SSF53335">
    <property type="entry name" value="S-adenosyl-L-methionine-dependent methyltransferases"/>
    <property type="match status" value="1"/>
</dbReference>
<dbReference type="AlphaFoldDB" id="A0A2M7AXH1"/>
<dbReference type="CDD" id="cd02440">
    <property type="entry name" value="AdoMet_MTases"/>
    <property type="match status" value="1"/>
</dbReference>
<sequence>MSNKLTKNKQQVVDFYEAIALDWDTRFKNNLSTAHFLNRRLNLLKQFMNLQGQETVLEIGCGTGFHLINLANYFYSGIGTDLAPAMLDIAKKNSQRLKIKNIHFKIDDAETLAKFPNNSFGVVFFVGLLEHLINPLACFQNVWRVLKKGGRLVGITPNKYSPWYYLIGPIFRGKSLKHLSTDRNYSQREINQMLEQTHFTKIQIRHWGLLPANDIPNNLFKIIAQIETIAEKTWLKHLAGGLSFIAYKHSTKSEIFINKN</sequence>
<dbReference type="Gene3D" id="3.40.50.150">
    <property type="entry name" value="Vaccinia Virus protein VP39"/>
    <property type="match status" value="1"/>
</dbReference>
<feature type="domain" description="Methyltransferase" evidence="1">
    <location>
        <begin position="53"/>
        <end position="166"/>
    </location>
</feature>
<proteinExistence type="predicted"/>
<dbReference type="EMBL" id="PEVY01000027">
    <property type="protein sequence ID" value="PIU75335.1"/>
    <property type="molecule type" value="Genomic_DNA"/>
</dbReference>